<accession>A0AAE8MT97</accession>
<reference evidence="2" key="1">
    <citation type="submission" date="2018-03" db="EMBL/GenBank/DDBJ databases">
        <authorList>
            <person name="Guldener U."/>
        </authorList>
    </citation>
    <scope>NUCLEOTIDE SEQUENCE</scope>
</reference>
<feature type="region of interest" description="Disordered" evidence="1">
    <location>
        <begin position="1"/>
        <end position="34"/>
    </location>
</feature>
<dbReference type="AlphaFoldDB" id="A0AAE8MT97"/>
<feature type="compositionally biased region" description="Basic and acidic residues" evidence="1">
    <location>
        <begin position="1"/>
        <end position="32"/>
    </location>
</feature>
<keyword evidence="3" id="KW-1185">Reference proteome</keyword>
<protein>
    <submittedName>
        <fullName evidence="2">Uncharacterized protein</fullName>
    </submittedName>
</protein>
<name>A0AAE8MT97_9PEZI</name>
<gene>
    <name evidence="2" type="ORF">DNG_01770</name>
</gene>
<sequence length="57" mass="5546">APGDHPKGEEGKGEEGKGEEGKGEEGKGEESHPVQAAGAISVRAVLGLIAGAAVLAL</sequence>
<dbReference type="Proteomes" id="UP001187682">
    <property type="component" value="Unassembled WGS sequence"/>
</dbReference>
<evidence type="ECO:0000313" key="3">
    <source>
        <dbReference type="Proteomes" id="UP001187682"/>
    </source>
</evidence>
<organism evidence="2 3">
    <name type="scientific">Cephalotrichum gorgonifer</name>
    <dbReference type="NCBI Taxonomy" id="2041049"/>
    <lineage>
        <taxon>Eukaryota</taxon>
        <taxon>Fungi</taxon>
        <taxon>Dikarya</taxon>
        <taxon>Ascomycota</taxon>
        <taxon>Pezizomycotina</taxon>
        <taxon>Sordariomycetes</taxon>
        <taxon>Hypocreomycetidae</taxon>
        <taxon>Microascales</taxon>
        <taxon>Microascaceae</taxon>
        <taxon>Cephalotrichum</taxon>
    </lineage>
</organism>
<evidence type="ECO:0000256" key="1">
    <source>
        <dbReference type="SAM" id="MobiDB-lite"/>
    </source>
</evidence>
<feature type="non-terminal residue" evidence="2">
    <location>
        <position position="1"/>
    </location>
</feature>
<dbReference type="EMBL" id="ONZQ02000002">
    <property type="protein sequence ID" value="SPN98725.1"/>
    <property type="molecule type" value="Genomic_DNA"/>
</dbReference>
<proteinExistence type="predicted"/>
<evidence type="ECO:0000313" key="2">
    <source>
        <dbReference type="EMBL" id="SPN98725.1"/>
    </source>
</evidence>
<comment type="caution">
    <text evidence="2">The sequence shown here is derived from an EMBL/GenBank/DDBJ whole genome shotgun (WGS) entry which is preliminary data.</text>
</comment>